<evidence type="ECO:0000256" key="1">
    <source>
        <dbReference type="SAM" id="Phobius"/>
    </source>
</evidence>
<protein>
    <submittedName>
        <fullName evidence="3 4">Uncharacterized protein</fullName>
    </submittedName>
</protein>
<organism evidence="2 4">
    <name type="scientific">Panagrolaimus davidi</name>
    <dbReference type="NCBI Taxonomy" id="227884"/>
    <lineage>
        <taxon>Eukaryota</taxon>
        <taxon>Metazoa</taxon>
        <taxon>Ecdysozoa</taxon>
        <taxon>Nematoda</taxon>
        <taxon>Chromadorea</taxon>
        <taxon>Rhabditida</taxon>
        <taxon>Tylenchina</taxon>
        <taxon>Panagrolaimomorpha</taxon>
        <taxon>Panagrolaimoidea</taxon>
        <taxon>Panagrolaimidae</taxon>
        <taxon>Panagrolaimus</taxon>
    </lineage>
</organism>
<keyword evidence="2" id="KW-1185">Reference proteome</keyword>
<reference evidence="3 4" key="1">
    <citation type="submission" date="2022-11" db="UniProtKB">
        <authorList>
            <consortium name="WormBaseParasite"/>
        </authorList>
    </citation>
    <scope>IDENTIFICATION</scope>
</reference>
<dbReference type="GO" id="GO:0008381">
    <property type="term" value="F:mechanosensitive monoatomic ion channel activity"/>
    <property type="evidence" value="ECO:0007669"/>
    <property type="project" value="TreeGrafter"/>
</dbReference>
<keyword evidence="1" id="KW-1133">Transmembrane helix</keyword>
<proteinExistence type="predicted"/>
<evidence type="ECO:0000313" key="3">
    <source>
        <dbReference type="WBParaSite" id="PDA_v2.g16910.t1"/>
    </source>
</evidence>
<dbReference type="WBParaSite" id="PDA_v2.g16910.t1">
    <property type="protein sequence ID" value="PDA_v2.g16910.t1"/>
    <property type="gene ID" value="PDA_v2.g16910"/>
</dbReference>
<feature type="transmembrane region" description="Helical" evidence="1">
    <location>
        <begin position="75"/>
        <end position="93"/>
    </location>
</feature>
<name>A0A914PQQ9_9BILA</name>
<dbReference type="PANTHER" id="PTHR23302">
    <property type="entry name" value="TRANSMEMBRANE CHANNEL-RELATED"/>
    <property type="match status" value="1"/>
</dbReference>
<accession>A0A914PQQ9</accession>
<evidence type="ECO:0000313" key="2">
    <source>
        <dbReference type="Proteomes" id="UP000887578"/>
    </source>
</evidence>
<dbReference type="PANTHER" id="PTHR23302:SF65">
    <property type="entry name" value="TRANSMEMBRANE CHANNEL-LIKE PROTEIN 2"/>
    <property type="match status" value="1"/>
</dbReference>
<keyword evidence="1" id="KW-0812">Transmembrane</keyword>
<keyword evidence="1" id="KW-0472">Membrane</keyword>
<dbReference type="GO" id="GO:0005886">
    <property type="term" value="C:plasma membrane"/>
    <property type="evidence" value="ECO:0007669"/>
    <property type="project" value="InterPro"/>
</dbReference>
<dbReference type="Proteomes" id="UP000887578">
    <property type="component" value="Unplaced"/>
</dbReference>
<dbReference type="InterPro" id="IPR038900">
    <property type="entry name" value="TMC"/>
</dbReference>
<evidence type="ECO:0000313" key="4">
    <source>
        <dbReference type="WBParaSite" id="PDA_v2.g20455.t1"/>
    </source>
</evidence>
<sequence>MFIITPEWLADHRNDPQRYNETKSFKEMPESIRKHSDELNTILDFGGHAQYSYIFYGFYSSKPYSGDTINYNLPIAYFIVNVALLSFYFIAILRK</sequence>
<dbReference type="WBParaSite" id="PDA_v2.g20455.t1">
    <property type="protein sequence ID" value="PDA_v2.g20455.t1"/>
    <property type="gene ID" value="PDA_v2.g20455"/>
</dbReference>
<dbReference type="AlphaFoldDB" id="A0A914PQQ9"/>